<dbReference type="Gene3D" id="2.30.30.30">
    <property type="match status" value="1"/>
</dbReference>
<keyword evidence="4 8" id="KW-0689">Ribosomal protein</keyword>
<dbReference type="PROSITE" id="PS01108">
    <property type="entry name" value="RIBOSOMAL_L24"/>
    <property type="match status" value="1"/>
</dbReference>
<dbReference type="InterPro" id="IPR057264">
    <property type="entry name" value="Ribosomal_uL24_C"/>
</dbReference>
<evidence type="ECO:0000256" key="4">
    <source>
        <dbReference type="ARBA" id="ARBA00022980"/>
    </source>
</evidence>
<dbReference type="PANTHER" id="PTHR12903">
    <property type="entry name" value="MITOCHONDRIAL RIBOSOMAL PROTEIN L24"/>
    <property type="match status" value="1"/>
</dbReference>
<evidence type="ECO:0000313" key="12">
    <source>
        <dbReference type="EMBL" id="OHB04258.1"/>
    </source>
</evidence>
<dbReference type="FunFam" id="2.30.30.30:FF:000004">
    <property type="entry name" value="50S ribosomal protein L24"/>
    <property type="match status" value="1"/>
</dbReference>
<evidence type="ECO:0000256" key="3">
    <source>
        <dbReference type="ARBA" id="ARBA00022884"/>
    </source>
</evidence>
<sequence length="101" mass="11040">MKIRKDDNVIVITGKDKGKTGKVVHAFPRENKVVVAGINIKKLHKRPTKSGQKGQIVDQAAPVHVSTVMLLDPKTNKRTRIGYGVKDGKKSRISKKSGATI</sequence>
<evidence type="ECO:0000256" key="9">
    <source>
        <dbReference type="RuleBase" id="RU003477"/>
    </source>
</evidence>
<keyword evidence="5 8" id="KW-0687">Ribonucleoprotein</keyword>
<evidence type="ECO:0000313" key="13">
    <source>
        <dbReference type="Proteomes" id="UP000179283"/>
    </source>
</evidence>
<gene>
    <name evidence="8" type="primary">rplX</name>
    <name evidence="12" type="ORF">A2920_00925</name>
</gene>
<dbReference type="GO" id="GO:0003735">
    <property type="term" value="F:structural constituent of ribosome"/>
    <property type="evidence" value="ECO:0007669"/>
    <property type="project" value="InterPro"/>
</dbReference>
<dbReference type="EMBL" id="MHWD01000012">
    <property type="protein sequence ID" value="OHB04258.1"/>
    <property type="molecule type" value="Genomic_DNA"/>
</dbReference>
<dbReference type="HAMAP" id="MF_01326_B">
    <property type="entry name" value="Ribosomal_uL24_B"/>
    <property type="match status" value="1"/>
</dbReference>
<evidence type="ECO:0000256" key="7">
    <source>
        <dbReference type="ARBA" id="ARBA00058688"/>
    </source>
</evidence>
<dbReference type="Pfam" id="PF00467">
    <property type="entry name" value="KOW"/>
    <property type="match status" value="1"/>
</dbReference>
<dbReference type="InterPro" id="IPR003256">
    <property type="entry name" value="Ribosomal_uL24"/>
</dbReference>
<dbReference type="Pfam" id="PF17136">
    <property type="entry name" value="ribosomal_L24"/>
    <property type="match status" value="1"/>
</dbReference>
<dbReference type="CDD" id="cd06089">
    <property type="entry name" value="KOW_RPL26"/>
    <property type="match status" value="1"/>
</dbReference>
<dbReference type="Proteomes" id="UP000179283">
    <property type="component" value="Unassembled WGS sequence"/>
</dbReference>
<accession>A0A1G2U423</accession>
<dbReference type="InterPro" id="IPR005824">
    <property type="entry name" value="KOW"/>
</dbReference>
<dbReference type="InterPro" id="IPR041988">
    <property type="entry name" value="Ribosomal_uL24_KOW"/>
</dbReference>
<evidence type="ECO:0000259" key="11">
    <source>
        <dbReference type="SMART" id="SM00739"/>
    </source>
</evidence>
<dbReference type="InterPro" id="IPR008991">
    <property type="entry name" value="Translation_prot_SH3-like_sf"/>
</dbReference>
<organism evidence="12 13">
    <name type="scientific">Candidatus Zambryskibacteria bacterium RIFCSPLOWO2_01_FULL_43_17</name>
    <dbReference type="NCBI Taxonomy" id="1802760"/>
    <lineage>
        <taxon>Bacteria</taxon>
        <taxon>Candidatus Zambryskiibacteriota</taxon>
    </lineage>
</organism>
<dbReference type="GO" id="GO:1990904">
    <property type="term" value="C:ribonucleoprotein complex"/>
    <property type="evidence" value="ECO:0007669"/>
    <property type="project" value="UniProtKB-KW"/>
</dbReference>
<feature type="domain" description="KOW" evidence="11">
    <location>
        <begin position="2"/>
        <end position="29"/>
    </location>
</feature>
<dbReference type="SUPFAM" id="SSF50104">
    <property type="entry name" value="Translation proteins SH3-like domain"/>
    <property type="match status" value="1"/>
</dbReference>
<comment type="function">
    <text evidence="7 8">One of the proteins that surrounds the polypeptide exit tunnel on the outside of the subunit.</text>
</comment>
<keyword evidence="3 8" id="KW-0694">RNA-binding</keyword>
<dbReference type="GO" id="GO:0005840">
    <property type="term" value="C:ribosome"/>
    <property type="evidence" value="ECO:0007669"/>
    <property type="project" value="UniProtKB-KW"/>
</dbReference>
<evidence type="ECO:0000256" key="2">
    <source>
        <dbReference type="ARBA" id="ARBA00022730"/>
    </source>
</evidence>
<evidence type="ECO:0000256" key="10">
    <source>
        <dbReference type="SAM" id="MobiDB-lite"/>
    </source>
</evidence>
<reference evidence="12 13" key="1">
    <citation type="journal article" date="2016" name="Nat. Commun.">
        <title>Thousands of microbial genomes shed light on interconnected biogeochemical processes in an aquifer system.</title>
        <authorList>
            <person name="Anantharaman K."/>
            <person name="Brown C.T."/>
            <person name="Hug L.A."/>
            <person name="Sharon I."/>
            <person name="Castelle C.J."/>
            <person name="Probst A.J."/>
            <person name="Thomas B.C."/>
            <person name="Singh A."/>
            <person name="Wilkins M.J."/>
            <person name="Karaoz U."/>
            <person name="Brodie E.L."/>
            <person name="Williams K.H."/>
            <person name="Hubbard S.S."/>
            <person name="Banfield J.F."/>
        </authorList>
    </citation>
    <scope>NUCLEOTIDE SEQUENCE [LARGE SCALE GENOMIC DNA]</scope>
</reference>
<comment type="function">
    <text evidence="8">One of two assembly initiator proteins, it binds directly to the 5'-end of the 23S rRNA, where it nucleates assembly of the 50S subunit.</text>
</comment>
<evidence type="ECO:0000256" key="5">
    <source>
        <dbReference type="ARBA" id="ARBA00023274"/>
    </source>
</evidence>
<dbReference type="AlphaFoldDB" id="A0A1G2U423"/>
<proteinExistence type="inferred from homology"/>
<comment type="subunit">
    <text evidence="8">Part of the 50S ribosomal subunit.</text>
</comment>
<dbReference type="InterPro" id="IPR005825">
    <property type="entry name" value="Ribosomal_uL24_CS"/>
</dbReference>
<dbReference type="InterPro" id="IPR014722">
    <property type="entry name" value="Rib_uL2_dom2"/>
</dbReference>
<feature type="region of interest" description="Disordered" evidence="10">
    <location>
        <begin position="79"/>
        <end position="101"/>
    </location>
</feature>
<keyword evidence="2 8" id="KW-0699">rRNA-binding</keyword>
<dbReference type="GO" id="GO:0006412">
    <property type="term" value="P:translation"/>
    <property type="evidence" value="ECO:0007669"/>
    <property type="project" value="UniProtKB-UniRule"/>
</dbReference>
<dbReference type="SMART" id="SM00739">
    <property type="entry name" value="KOW"/>
    <property type="match status" value="1"/>
</dbReference>
<dbReference type="NCBIfam" id="TIGR01079">
    <property type="entry name" value="rplX_bact"/>
    <property type="match status" value="1"/>
</dbReference>
<evidence type="ECO:0000256" key="1">
    <source>
        <dbReference type="ARBA" id="ARBA00010618"/>
    </source>
</evidence>
<name>A0A1G2U423_9BACT</name>
<evidence type="ECO:0000256" key="8">
    <source>
        <dbReference type="HAMAP-Rule" id="MF_01326"/>
    </source>
</evidence>
<protein>
    <recommendedName>
        <fullName evidence="6 8">Large ribosomal subunit protein uL24</fullName>
    </recommendedName>
</protein>
<comment type="caution">
    <text evidence="12">The sequence shown here is derived from an EMBL/GenBank/DDBJ whole genome shotgun (WGS) entry which is preliminary data.</text>
</comment>
<evidence type="ECO:0000256" key="6">
    <source>
        <dbReference type="ARBA" id="ARBA00035206"/>
    </source>
</evidence>
<dbReference type="GO" id="GO:0019843">
    <property type="term" value="F:rRNA binding"/>
    <property type="evidence" value="ECO:0007669"/>
    <property type="project" value="UniProtKB-UniRule"/>
</dbReference>
<comment type="similarity">
    <text evidence="1 8 9">Belongs to the universal ribosomal protein uL24 family.</text>
</comment>